<dbReference type="InterPro" id="IPR058647">
    <property type="entry name" value="BSH_CzcB-like"/>
</dbReference>
<dbReference type="AlphaFoldDB" id="A0A081K7H1"/>
<dbReference type="PANTHER" id="PTHR30469">
    <property type="entry name" value="MULTIDRUG RESISTANCE PROTEIN MDTA"/>
    <property type="match status" value="1"/>
</dbReference>
<keyword evidence="3" id="KW-0812">Transmembrane</keyword>
<keyword evidence="3" id="KW-1133">Transmembrane helix</keyword>
<dbReference type="GO" id="GO:1990281">
    <property type="term" value="C:efflux pump complex"/>
    <property type="evidence" value="ECO:0007669"/>
    <property type="project" value="TreeGrafter"/>
</dbReference>
<sequence>MKLTLDNSRRWFKIIAPCLVLVLGAAAASYYLESKPRIRARKGQTVARLVQTHTVQTESARPVITGNGQVRAIHEVNLRSRLKGEITRLPDQYIPGGQISRGEVLLQIDPRDHELAIQKARAGVAKAQATLEEEKGRHRVARLEYELSGNTLSDNEIALVLRKPQLAEAEASLKRAEAELTEAQIDYERTHIKAPFDGQIRARHVSIGSVIQENTNLFDLVATDAFWLEVSLPAQYLTWLTFPASGENTTVNECKGSRVHIRNTVSWPEDMYRQGCLVSLLPELDDKVRTATILVEIKDPLSLKPDNRDKPKILVNEFLQAEIRGHQIDHVVSLPRRLLQQGNRVWLMDGDNKLESREVSIAYHGRDDVLINGGLVAGEKLVTTSLPGAIEGIALRTDEREKKKQAIALNESGQPASEERL</sequence>
<feature type="domain" description="Multidrug resistance protein MdtA-like C-terminal permuted SH3" evidence="4">
    <location>
        <begin position="341"/>
        <end position="384"/>
    </location>
</feature>
<organism evidence="6 7">
    <name type="scientific">Endozoicomonas elysicola</name>
    <dbReference type="NCBI Taxonomy" id="305900"/>
    <lineage>
        <taxon>Bacteria</taxon>
        <taxon>Pseudomonadati</taxon>
        <taxon>Pseudomonadota</taxon>
        <taxon>Gammaproteobacteria</taxon>
        <taxon>Oceanospirillales</taxon>
        <taxon>Endozoicomonadaceae</taxon>
        <taxon>Endozoicomonas</taxon>
    </lineage>
</organism>
<dbReference type="Gene3D" id="2.40.50.100">
    <property type="match status" value="1"/>
</dbReference>
<keyword evidence="7" id="KW-1185">Reference proteome</keyword>
<evidence type="ECO:0000313" key="6">
    <source>
        <dbReference type="EMBL" id="KEI70097.1"/>
    </source>
</evidence>
<evidence type="ECO:0000256" key="1">
    <source>
        <dbReference type="ARBA" id="ARBA00009477"/>
    </source>
</evidence>
<keyword evidence="3" id="KW-0472">Membrane</keyword>
<comment type="caution">
    <text evidence="6">The sequence shown here is derived from an EMBL/GenBank/DDBJ whole genome shotgun (WGS) entry which is preliminary data.</text>
</comment>
<evidence type="ECO:0008006" key="8">
    <source>
        <dbReference type="Google" id="ProtNLM"/>
    </source>
</evidence>
<proteinExistence type="inferred from homology"/>
<dbReference type="eggNOG" id="COG0845">
    <property type="taxonomic scope" value="Bacteria"/>
</dbReference>
<evidence type="ECO:0000256" key="3">
    <source>
        <dbReference type="SAM" id="Phobius"/>
    </source>
</evidence>
<dbReference type="STRING" id="305900.GV64_04455"/>
<evidence type="ECO:0000256" key="2">
    <source>
        <dbReference type="SAM" id="Coils"/>
    </source>
</evidence>
<dbReference type="Pfam" id="PF25967">
    <property type="entry name" value="RND-MFP_C"/>
    <property type="match status" value="1"/>
</dbReference>
<dbReference type="SUPFAM" id="SSF111369">
    <property type="entry name" value="HlyD-like secretion proteins"/>
    <property type="match status" value="1"/>
</dbReference>
<comment type="similarity">
    <text evidence="1">Belongs to the membrane fusion protein (MFP) (TC 8.A.1) family.</text>
</comment>
<gene>
    <name evidence="6" type="ORF">GV64_04455</name>
</gene>
<name>A0A081K7H1_9GAMM</name>
<dbReference type="InterPro" id="IPR058627">
    <property type="entry name" value="MdtA-like_C"/>
</dbReference>
<dbReference type="EMBL" id="JOJP01000001">
    <property type="protein sequence ID" value="KEI70097.1"/>
    <property type="molecule type" value="Genomic_DNA"/>
</dbReference>
<reference evidence="6 7" key="1">
    <citation type="submission" date="2014-06" db="EMBL/GenBank/DDBJ databases">
        <title>Whole Genome Sequences of Three Symbiotic Endozoicomonas Bacteria.</title>
        <authorList>
            <person name="Neave M.J."/>
            <person name="Apprill A."/>
            <person name="Voolstra C.R."/>
        </authorList>
    </citation>
    <scope>NUCLEOTIDE SEQUENCE [LARGE SCALE GENOMIC DNA]</scope>
    <source>
        <strain evidence="6 7">DSM 22380</strain>
    </source>
</reference>
<dbReference type="Pfam" id="PF25973">
    <property type="entry name" value="BSH_CzcB"/>
    <property type="match status" value="1"/>
</dbReference>
<dbReference type="Gene3D" id="1.10.287.470">
    <property type="entry name" value="Helix hairpin bin"/>
    <property type="match status" value="1"/>
</dbReference>
<evidence type="ECO:0000259" key="4">
    <source>
        <dbReference type="Pfam" id="PF25967"/>
    </source>
</evidence>
<evidence type="ECO:0000313" key="7">
    <source>
        <dbReference type="Proteomes" id="UP000027997"/>
    </source>
</evidence>
<dbReference type="Proteomes" id="UP000027997">
    <property type="component" value="Unassembled WGS sequence"/>
</dbReference>
<feature type="domain" description="CzcB-like barrel-sandwich hybrid" evidence="5">
    <location>
        <begin position="79"/>
        <end position="220"/>
    </location>
</feature>
<dbReference type="RefSeq" id="WP_020584163.1">
    <property type="nucleotide sequence ID" value="NZ_JOJP01000001.1"/>
</dbReference>
<accession>A0A081K7H1</accession>
<dbReference type="NCBIfam" id="TIGR01730">
    <property type="entry name" value="RND_mfp"/>
    <property type="match status" value="1"/>
</dbReference>
<dbReference type="Gene3D" id="2.40.30.170">
    <property type="match status" value="1"/>
</dbReference>
<dbReference type="GO" id="GO:0015562">
    <property type="term" value="F:efflux transmembrane transporter activity"/>
    <property type="evidence" value="ECO:0007669"/>
    <property type="project" value="TreeGrafter"/>
</dbReference>
<evidence type="ECO:0000259" key="5">
    <source>
        <dbReference type="Pfam" id="PF25973"/>
    </source>
</evidence>
<protein>
    <recommendedName>
        <fullName evidence="8">RND efflux pump membrane fusion protein barrel-sandwich domain-containing protein</fullName>
    </recommendedName>
</protein>
<feature type="transmembrane region" description="Helical" evidence="3">
    <location>
        <begin position="12"/>
        <end position="32"/>
    </location>
</feature>
<dbReference type="InterPro" id="IPR006143">
    <property type="entry name" value="RND_pump_MFP"/>
</dbReference>
<feature type="coiled-coil region" evidence="2">
    <location>
        <begin position="166"/>
        <end position="193"/>
    </location>
</feature>
<dbReference type="Gene3D" id="2.40.420.20">
    <property type="match status" value="1"/>
</dbReference>
<keyword evidence="2" id="KW-0175">Coiled coil</keyword>